<feature type="compositionally biased region" description="Basic and acidic residues" evidence="1">
    <location>
        <begin position="59"/>
        <end position="75"/>
    </location>
</feature>
<evidence type="ECO:0000313" key="5">
    <source>
        <dbReference type="RefSeq" id="XP_013399570.1"/>
    </source>
</evidence>
<name>A0A1S3IMZ9_LINAN</name>
<reference evidence="4 5" key="1">
    <citation type="submission" date="2025-04" db="UniProtKB">
        <authorList>
            <consortium name="RefSeq"/>
        </authorList>
    </citation>
    <scope>IDENTIFICATION</scope>
    <source>
        <tissue evidence="4 5">Gonads</tissue>
    </source>
</reference>
<dbReference type="AlphaFoldDB" id="A0A1S3IMZ9"/>
<sequence length="485" mass="56071">MLTPRRRLKSNHLRWAITLTVIIGIFGPFYLIFKQDDVGSVSFSENHMQSYSNVGRSLQDVHKQPQKTRTQEPAKGKKKHRILAPDKFIRPYTAIGGIFNSSGKIAEVAVTLTTSLVYSFSPFVENKVKKIFPDPVHQNVFYANSPAITWHNDQLVTVLRIWLEEERYEKREKPYNFFADNYFYTQNFDGNFKPLTNGSLLGIPTTKAFGFGDGPIEPRMFKVYEKDGKERLFVTFNTAVYFKDRTVIDYTMFWDFDNSEIIIPRITNGGVQPTKYGMPRDKHWAAFNLHGQLHFVHNLDPLRILRCTIKGVCSFIHKDDSGKNIKFKDNKSHLRGGTPFEHYSGKYYVGVAHGTFFKAPSWKRFYTTHLVVLHVEPFRIVYVSNDILVHHNILFSVPIVRARYIQDPFLFPVGIILEDPDTLYLGVHISDYSSVLLRMRGLKNLMTKVIEADKNAQSTRGPVPWTLQNFVWKVTSSEKHKQFAT</sequence>
<dbReference type="KEGG" id="lak:106165762"/>
<evidence type="ECO:0000313" key="6">
    <source>
        <dbReference type="RefSeq" id="XP_013399571.1"/>
    </source>
</evidence>
<dbReference type="RefSeq" id="XP_013399572.1">
    <property type="nucleotide sequence ID" value="XM_013544118.1"/>
</dbReference>
<dbReference type="RefSeq" id="XP_013399570.1">
    <property type="nucleotide sequence ID" value="XM_013544116.1"/>
</dbReference>
<keyword evidence="2" id="KW-0472">Membrane</keyword>
<dbReference type="RefSeq" id="XP_013399571.1">
    <property type="nucleotide sequence ID" value="XM_013544117.1"/>
</dbReference>
<evidence type="ECO:0000256" key="1">
    <source>
        <dbReference type="SAM" id="MobiDB-lite"/>
    </source>
</evidence>
<protein>
    <submittedName>
        <fullName evidence="4 5">Uncharacterized protein LOC106165762</fullName>
    </submittedName>
</protein>
<dbReference type="OMA" id="AITWHND"/>
<keyword evidence="2" id="KW-1133">Transmembrane helix</keyword>
<keyword evidence="2" id="KW-0812">Transmembrane</keyword>
<dbReference type="RefSeq" id="XP_013399569.1">
    <property type="nucleotide sequence ID" value="XM_013544115.1"/>
</dbReference>
<feature type="transmembrane region" description="Helical" evidence="2">
    <location>
        <begin position="12"/>
        <end position="33"/>
    </location>
</feature>
<evidence type="ECO:0000313" key="3">
    <source>
        <dbReference type="Proteomes" id="UP000085678"/>
    </source>
</evidence>
<dbReference type="Proteomes" id="UP000085678">
    <property type="component" value="Unplaced"/>
</dbReference>
<dbReference type="OrthoDB" id="6274964at2759"/>
<proteinExistence type="predicted"/>
<accession>A0A1S3IMZ9</accession>
<organism evidence="3 7">
    <name type="scientific">Lingula anatina</name>
    <name type="common">Brachiopod</name>
    <name type="synonym">Lingula unguis</name>
    <dbReference type="NCBI Taxonomy" id="7574"/>
    <lineage>
        <taxon>Eukaryota</taxon>
        <taxon>Metazoa</taxon>
        <taxon>Spiralia</taxon>
        <taxon>Lophotrochozoa</taxon>
        <taxon>Brachiopoda</taxon>
        <taxon>Linguliformea</taxon>
        <taxon>Lingulata</taxon>
        <taxon>Lingulida</taxon>
        <taxon>Linguloidea</taxon>
        <taxon>Lingulidae</taxon>
        <taxon>Lingula</taxon>
    </lineage>
</organism>
<evidence type="ECO:0000313" key="7">
    <source>
        <dbReference type="RefSeq" id="XP_013399572.1"/>
    </source>
</evidence>
<dbReference type="GeneID" id="106165762"/>
<feature type="region of interest" description="Disordered" evidence="1">
    <location>
        <begin position="56"/>
        <end position="78"/>
    </location>
</feature>
<gene>
    <name evidence="4 5 6 7" type="primary">LOC106165762</name>
</gene>
<evidence type="ECO:0000313" key="4">
    <source>
        <dbReference type="RefSeq" id="XP_013399569.1"/>
    </source>
</evidence>
<evidence type="ECO:0000256" key="2">
    <source>
        <dbReference type="SAM" id="Phobius"/>
    </source>
</evidence>
<keyword evidence="3" id="KW-1185">Reference proteome</keyword>